<feature type="domain" description="TM2" evidence="7">
    <location>
        <begin position="93"/>
        <end position="148"/>
    </location>
</feature>
<dbReference type="InterPro" id="IPR007829">
    <property type="entry name" value="TM2"/>
</dbReference>
<evidence type="ECO:0000256" key="2">
    <source>
        <dbReference type="ARBA" id="ARBA00022692"/>
    </source>
</evidence>
<evidence type="ECO:0000313" key="9">
    <source>
        <dbReference type="Proteomes" id="UP001230065"/>
    </source>
</evidence>
<evidence type="ECO:0000259" key="7">
    <source>
        <dbReference type="Pfam" id="PF05154"/>
    </source>
</evidence>
<accession>A0AAW8LA71</accession>
<feature type="compositionally biased region" description="Low complexity" evidence="5">
    <location>
        <begin position="36"/>
        <end position="56"/>
    </location>
</feature>
<comment type="caution">
    <text evidence="8">The sequence shown here is derived from an EMBL/GenBank/DDBJ whole genome shotgun (WGS) entry which is preliminary data.</text>
</comment>
<keyword evidence="4 6" id="KW-0472">Membrane</keyword>
<evidence type="ECO:0000256" key="3">
    <source>
        <dbReference type="ARBA" id="ARBA00022989"/>
    </source>
</evidence>
<feature type="transmembrane region" description="Helical" evidence="6">
    <location>
        <begin position="122"/>
        <end position="146"/>
    </location>
</feature>
<feature type="compositionally biased region" description="Pro residues" evidence="5">
    <location>
        <begin position="22"/>
        <end position="31"/>
    </location>
</feature>
<name>A0AAW8LA71_9ACTO</name>
<evidence type="ECO:0000256" key="5">
    <source>
        <dbReference type="SAM" id="MobiDB-lite"/>
    </source>
</evidence>
<dbReference type="GO" id="GO:0016020">
    <property type="term" value="C:membrane"/>
    <property type="evidence" value="ECO:0007669"/>
    <property type="project" value="UniProtKB-SubCell"/>
</dbReference>
<dbReference type="EMBL" id="JAMZMF010000019">
    <property type="protein sequence ID" value="MDR0178594.1"/>
    <property type="molecule type" value="Genomic_DNA"/>
</dbReference>
<evidence type="ECO:0000256" key="6">
    <source>
        <dbReference type="SAM" id="Phobius"/>
    </source>
</evidence>
<feature type="transmembrane region" description="Helical" evidence="6">
    <location>
        <begin position="97"/>
        <end position="116"/>
    </location>
</feature>
<proteinExistence type="predicted"/>
<dbReference type="AlphaFoldDB" id="A0AAW8LA71"/>
<evidence type="ECO:0000256" key="1">
    <source>
        <dbReference type="ARBA" id="ARBA00004141"/>
    </source>
</evidence>
<dbReference type="Pfam" id="PF05154">
    <property type="entry name" value="TM2"/>
    <property type="match status" value="1"/>
</dbReference>
<dbReference type="GeneID" id="69423934"/>
<evidence type="ECO:0000256" key="4">
    <source>
        <dbReference type="ARBA" id="ARBA00023136"/>
    </source>
</evidence>
<evidence type="ECO:0000313" key="8">
    <source>
        <dbReference type="EMBL" id="MDR0178594.1"/>
    </source>
</evidence>
<organism evidence="8 9">
    <name type="scientific">Actinomyces oris</name>
    <dbReference type="NCBI Taxonomy" id="544580"/>
    <lineage>
        <taxon>Bacteria</taxon>
        <taxon>Bacillati</taxon>
        <taxon>Actinomycetota</taxon>
        <taxon>Actinomycetes</taxon>
        <taxon>Actinomycetales</taxon>
        <taxon>Actinomycetaceae</taxon>
        <taxon>Actinomyces</taxon>
    </lineage>
</organism>
<dbReference type="Proteomes" id="UP001230065">
    <property type="component" value="Unassembled WGS sequence"/>
</dbReference>
<keyword evidence="2 6" id="KW-0812">Transmembrane</keyword>
<protein>
    <submittedName>
        <fullName evidence="8">TM2 domain-containing protein</fullName>
    </submittedName>
</protein>
<sequence length="172" mass="17506">MTDPSNPHEPTDPTGLTASPWPDVPALPAGPAPTDYPSGGYPPYGGPYAPGAQPGYDPQGAYGPQPGYNAPPGYSAPPGYGPVPAYGPPGYPSKSKVAAGILALFLGTLGIHNFYLGYTGKALFQLLGTLLSCGFLVPLIAIWAFIEGILILVARPGEAPWGVDASGMPLSG</sequence>
<gene>
    <name evidence="8" type="ORF">RF687_11620</name>
</gene>
<reference evidence="8" key="1">
    <citation type="submission" date="2022-06" db="EMBL/GenBank/DDBJ databases">
        <title>Draft Genome Sequences of Three Actinomyces oris Strains, Isolated from Healthy Human Feces.</title>
        <authorList>
            <person name="Ye Y."/>
            <person name="Liu C."/>
            <person name="Zhao J."/>
            <person name="Xu J."/>
            <person name="Huang H."/>
            <person name="Wang B."/>
            <person name="Wei J."/>
            <person name="Jing X."/>
        </authorList>
    </citation>
    <scope>NUCLEOTIDE SEQUENCE</scope>
    <source>
        <strain evidence="8">CNGBCC1803727</strain>
    </source>
</reference>
<keyword evidence="3 6" id="KW-1133">Transmembrane helix</keyword>
<feature type="region of interest" description="Disordered" evidence="5">
    <location>
        <begin position="1"/>
        <end position="74"/>
    </location>
</feature>
<comment type="subcellular location">
    <subcellularLocation>
        <location evidence="1">Membrane</location>
        <topology evidence="1">Multi-pass membrane protein</topology>
    </subcellularLocation>
</comment>
<dbReference type="RefSeq" id="WP_232622443.1">
    <property type="nucleotide sequence ID" value="NZ_CP066060.1"/>
</dbReference>